<evidence type="ECO:0000313" key="2">
    <source>
        <dbReference type="Proteomes" id="UP000199306"/>
    </source>
</evidence>
<reference evidence="1 2" key="1">
    <citation type="submission" date="2016-10" db="EMBL/GenBank/DDBJ databases">
        <authorList>
            <person name="de Groot N.N."/>
        </authorList>
    </citation>
    <scope>NUCLEOTIDE SEQUENCE [LARGE SCALE GENOMIC DNA]</scope>
    <source>
        <strain evidence="2">E92,LMG 26720,CCM 7988</strain>
    </source>
</reference>
<dbReference type="OrthoDB" id="1341964at2"/>
<accession>A0A1I5UZS5</accession>
<sequence>MLRKFILIFCALAFTDCQNKSTINLAQAEALLKKTIHFPLIIEEKIDLEDWSTARKMRKMGLDKNGYVLLNTHFFYRGKRILFTPKAQPFLGKHYLKRDIWGETSIQVIQQGIKNLDKIVAIKFARNANRATIMYKIKYSNLNPFSNLNSSISGSDDDIHMISFEFVNGKWINIQYPGEEFMGW</sequence>
<dbReference type="EMBL" id="FOXH01000008">
    <property type="protein sequence ID" value="SFQ00763.1"/>
    <property type="molecule type" value="Genomic_DNA"/>
</dbReference>
<protein>
    <submittedName>
        <fullName evidence="1">Uncharacterized protein</fullName>
    </submittedName>
</protein>
<name>A0A1I5UZS5_9BACT</name>
<dbReference type="Proteomes" id="UP000199306">
    <property type="component" value="Unassembled WGS sequence"/>
</dbReference>
<gene>
    <name evidence="1" type="ORF">SAMN04515674_108133</name>
</gene>
<dbReference type="RefSeq" id="WP_143095239.1">
    <property type="nucleotide sequence ID" value="NZ_FOXH01000008.1"/>
</dbReference>
<evidence type="ECO:0000313" key="1">
    <source>
        <dbReference type="EMBL" id="SFQ00763.1"/>
    </source>
</evidence>
<organism evidence="1 2">
    <name type="scientific">Pseudarcicella hirudinis</name>
    <dbReference type="NCBI Taxonomy" id="1079859"/>
    <lineage>
        <taxon>Bacteria</taxon>
        <taxon>Pseudomonadati</taxon>
        <taxon>Bacteroidota</taxon>
        <taxon>Cytophagia</taxon>
        <taxon>Cytophagales</taxon>
        <taxon>Flectobacillaceae</taxon>
        <taxon>Pseudarcicella</taxon>
    </lineage>
</organism>
<proteinExistence type="predicted"/>
<keyword evidence="2" id="KW-1185">Reference proteome</keyword>
<dbReference type="AlphaFoldDB" id="A0A1I5UZS5"/>